<proteinExistence type="predicted"/>
<evidence type="ECO:0000259" key="2">
    <source>
        <dbReference type="Pfam" id="PF18893"/>
    </source>
</evidence>
<dbReference type="Pfam" id="PF18893">
    <property type="entry name" value="DUF5652"/>
    <property type="match status" value="1"/>
</dbReference>
<evidence type="ECO:0000313" key="4">
    <source>
        <dbReference type="Proteomes" id="UP000230778"/>
    </source>
</evidence>
<sequence length="72" mass="8600">MEQYLMANPWAIWLLLLWTLPWKGVALWRAAKNNHRKWFIALFLVNTMAILEIIYIFYFSKPRSENLTASGK</sequence>
<organism evidence="3 4">
    <name type="scientific">Candidatus Nealsonbacteria bacterium CG18_big_fil_WC_8_21_14_2_50_37_10</name>
    <dbReference type="NCBI Taxonomy" id="1974717"/>
    <lineage>
        <taxon>Bacteria</taxon>
        <taxon>Candidatus Nealsoniibacteriota</taxon>
    </lineage>
</organism>
<reference evidence="3 4" key="1">
    <citation type="submission" date="2017-09" db="EMBL/GenBank/DDBJ databases">
        <title>Depth-based differentiation of microbial function through sediment-hosted aquifers and enrichment of novel symbionts in the deep terrestrial subsurface.</title>
        <authorList>
            <person name="Probst A.J."/>
            <person name="Ladd B."/>
            <person name="Jarett J.K."/>
            <person name="Geller-Mcgrath D.E."/>
            <person name="Sieber C.M."/>
            <person name="Emerson J.B."/>
            <person name="Anantharaman K."/>
            <person name="Thomas B.C."/>
            <person name="Malmstrom R."/>
            <person name="Stieglmeier M."/>
            <person name="Klingl A."/>
            <person name="Woyke T."/>
            <person name="Ryan C.M."/>
            <person name="Banfield J.F."/>
        </authorList>
    </citation>
    <scope>NUCLEOTIDE SEQUENCE [LARGE SCALE GENOMIC DNA]</scope>
    <source>
        <strain evidence="3">CG18_big_fil_WC_8_21_14_2_50_37_10</strain>
    </source>
</reference>
<comment type="caution">
    <text evidence="3">The sequence shown here is derived from an EMBL/GenBank/DDBJ whole genome shotgun (WGS) entry which is preliminary data.</text>
</comment>
<feature type="transmembrane region" description="Helical" evidence="1">
    <location>
        <begin position="38"/>
        <end position="58"/>
    </location>
</feature>
<dbReference type="InterPro" id="IPR043712">
    <property type="entry name" value="DUF5652"/>
</dbReference>
<feature type="domain" description="DUF5652" evidence="2">
    <location>
        <begin position="3"/>
        <end position="65"/>
    </location>
</feature>
<feature type="transmembrane region" description="Helical" evidence="1">
    <location>
        <begin position="12"/>
        <end position="31"/>
    </location>
</feature>
<accession>A0A2H0FKH9</accession>
<gene>
    <name evidence="3" type="ORF">COW72_01110</name>
</gene>
<dbReference type="Proteomes" id="UP000230778">
    <property type="component" value="Unassembled WGS sequence"/>
</dbReference>
<name>A0A2H0FKH9_9BACT</name>
<evidence type="ECO:0000313" key="3">
    <source>
        <dbReference type="EMBL" id="PIQ07184.1"/>
    </source>
</evidence>
<keyword evidence="1" id="KW-0472">Membrane</keyword>
<dbReference type="EMBL" id="PCUC01000058">
    <property type="protein sequence ID" value="PIQ07184.1"/>
    <property type="molecule type" value="Genomic_DNA"/>
</dbReference>
<protein>
    <recommendedName>
        <fullName evidence="2">DUF5652 domain-containing protein</fullName>
    </recommendedName>
</protein>
<keyword evidence="1" id="KW-0812">Transmembrane</keyword>
<dbReference type="AlphaFoldDB" id="A0A2H0FKH9"/>
<evidence type="ECO:0000256" key="1">
    <source>
        <dbReference type="SAM" id="Phobius"/>
    </source>
</evidence>
<keyword evidence="1" id="KW-1133">Transmembrane helix</keyword>